<evidence type="ECO:0000313" key="2">
    <source>
        <dbReference type="Proteomes" id="UP000593630"/>
    </source>
</evidence>
<dbReference type="RefSeq" id="YP_010652926.1">
    <property type="nucleotide sequence ID" value="NC_070791.1"/>
</dbReference>
<sequence>MTDTTTEPDAPAKGDQVRYQGRDYTILTVTDLHYGLVDETRPPIVDDQNGQQVAHLAVRREQIEAPS</sequence>
<dbReference type="GeneID" id="77928750"/>
<dbReference type="KEGG" id="vg:77928750"/>
<gene>
    <name evidence="1" type="primary">61</name>
    <name evidence="1" type="ORF">SEA_HEROD_61</name>
</gene>
<accession>A0A7M1CSI6</accession>
<evidence type="ECO:0000313" key="1">
    <source>
        <dbReference type="EMBL" id="QOP67362.1"/>
    </source>
</evidence>
<name>A0A7M1CSI6_9CAUD</name>
<proteinExistence type="predicted"/>
<protein>
    <submittedName>
        <fullName evidence="1">Uncharacterized protein</fullName>
    </submittedName>
</protein>
<dbReference type="EMBL" id="MT889398">
    <property type="protein sequence ID" value="QOP67362.1"/>
    <property type="molecule type" value="Genomic_DNA"/>
</dbReference>
<keyword evidence="2" id="KW-1185">Reference proteome</keyword>
<reference evidence="1 2" key="1">
    <citation type="submission" date="2020-08" db="EMBL/GenBank/DDBJ databases">
        <authorList>
            <person name="Divens A.M."/>
            <person name="Alfonso H.N."/>
            <person name="Blagrave E.S."/>
            <person name="Bornemeier G.E."/>
            <person name="Brinkerhoff J.W."/>
            <person name="Clayton D.J."/>
            <person name="Crites O.L."/>
            <person name="Curl S.J."/>
            <person name="Davis R.N."/>
            <person name="Foiles C.E."/>
            <person name="Holiman R.M."/>
            <person name="Janke M.R."/>
            <person name="Jones H.T."/>
            <person name="Ornelas L."/>
            <person name="Peyton J.E."/>
            <person name="Smith K.E."/>
            <person name="Spiva J.A."/>
            <person name="Wallace R.G."/>
            <person name="Waters J.A."/>
            <person name="Welborn M.J."/>
            <person name="Reyna N.S."/>
            <person name="Plymale R.C."/>
            <person name="Garlena R.A."/>
            <person name="Russell D.A."/>
            <person name="Pope W.H."/>
            <person name="Jacobs-Sera D."/>
            <person name="Hatfull G.F."/>
        </authorList>
    </citation>
    <scope>NUCLEOTIDE SEQUENCE [LARGE SCALE GENOMIC DNA]</scope>
</reference>
<dbReference type="Proteomes" id="UP000593630">
    <property type="component" value="Segment"/>
</dbReference>
<organism evidence="1 2">
    <name type="scientific">Gordonia phage Herod</name>
    <dbReference type="NCBI Taxonomy" id="2776861"/>
    <lineage>
        <taxon>Viruses</taxon>
        <taxon>Duplodnaviria</taxon>
        <taxon>Heunggongvirae</taxon>
        <taxon>Uroviricota</taxon>
        <taxon>Caudoviricetes</taxon>
        <taxon>Nymbaxtervirinae</taxon>
        <taxon>Nymphadoravirus</taxon>
        <taxon>Nymphadoravirus herod</taxon>
    </lineage>
</organism>